<sequence length="281" mass="31118">MRSSLIFAALVVLAALVMPAAADEIDDERVPDLLGDTETGTEGSIFSSQKIDDYLLNLKASPDSTRIAYVLKDDAGYDYLVIARPEGKTTETAYESIRQDSFVFSPDGKHHGYKAYKGDKRVAVIDGSEGQEYDEIWWIFFSQDGERYAYKAKKDGQEIVVVDGIEEGPYKASSDPIISSAGQHVLYTMAEESLGPYRDNVVVDGVVQELKGFDPVISPDGSRWAYYLGSVYRGRTGYIVLNGEVIALEKDKTNRIDQMVFSPNGSRLAYDLVLLNINFAT</sequence>
<proteinExistence type="predicted"/>
<keyword evidence="2" id="KW-1185">Reference proteome</keyword>
<name>A0ABT5XIA0_9EURY</name>
<dbReference type="Gene3D" id="2.120.10.30">
    <property type="entry name" value="TolB, C-terminal domain"/>
    <property type="match status" value="1"/>
</dbReference>
<evidence type="ECO:0008006" key="3">
    <source>
        <dbReference type="Google" id="ProtNLM"/>
    </source>
</evidence>
<organism evidence="1 2">
    <name type="scientific">Candidatus Methanocrinis alkalitolerans</name>
    <dbReference type="NCBI Taxonomy" id="3033395"/>
    <lineage>
        <taxon>Archaea</taxon>
        <taxon>Methanobacteriati</taxon>
        <taxon>Methanobacteriota</taxon>
        <taxon>Stenosarchaea group</taxon>
        <taxon>Methanomicrobia</taxon>
        <taxon>Methanotrichales</taxon>
        <taxon>Methanotrichaceae</taxon>
        <taxon>Methanocrinis</taxon>
    </lineage>
</organism>
<dbReference type="EMBL" id="JARFPL010000077">
    <property type="protein sequence ID" value="MDF0594366.1"/>
    <property type="molecule type" value="Genomic_DNA"/>
</dbReference>
<dbReference type="Proteomes" id="UP001215956">
    <property type="component" value="Unassembled WGS sequence"/>
</dbReference>
<protein>
    <recommendedName>
        <fullName evidence="3">S9 family peptidase</fullName>
    </recommendedName>
</protein>
<dbReference type="SUPFAM" id="SSF82171">
    <property type="entry name" value="DPP6 N-terminal domain-like"/>
    <property type="match status" value="1"/>
</dbReference>
<accession>A0ABT5XIA0</accession>
<gene>
    <name evidence="1" type="ORF">P0O24_12355</name>
</gene>
<reference evidence="1 2" key="1">
    <citation type="submission" date="2023-03" db="EMBL/GenBank/DDBJ databases">
        <title>Whole genome sequencing of Methanotrichaceae archaeon M04Ac.</title>
        <authorList>
            <person name="Khomyakova M.A."/>
            <person name="Merkel A.Y."/>
            <person name="Slobodkin A.I."/>
        </authorList>
    </citation>
    <scope>NUCLEOTIDE SEQUENCE [LARGE SCALE GENOMIC DNA]</scope>
    <source>
        <strain evidence="1 2">M04Ac</strain>
    </source>
</reference>
<evidence type="ECO:0000313" key="1">
    <source>
        <dbReference type="EMBL" id="MDF0594366.1"/>
    </source>
</evidence>
<comment type="caution">
    <text evidence="1">The sequence shown here is derived from an EMBL/GenBank/DDBJ whole genome shotgun (WGS) entry which is preliminary data.</text>
</comment>
<dbReference type="InterPro" id="IPR011042">
    <property type="entry name" value="6-blade_b-propeller_TolB-like"/>
</dbReference>
<evidence type="ECO:0000313" key="2">
    <source>
        <dbReference type="Proteomes" id="UP001215956"/>
    </source>
</evidence>
<dbReference type="RefSeq" id="WP_316970055.1">
    <property type="nucleotide sequence ID" value="NZ_JARFPL010000077.1"/>
</dbReference>